<evidence type="ECO:0000259" key="12">
    <source>
        <dbReference type="Pfam" id="PF00593"/>
    </source>
</evidence>
<dbReference type="Proteomes" id="UP000515369">
    <property type="component" value="Chromosome"/>
</dbReference>
<dbReference type="GO" id="GO:0009279">
    <property type="term" value="C:cell outer membrane"/>
    <property type="evidence" value="ECO:0007669"/>
    <property type="project" value="UniProtKB-SubCell"/>
</dbReference>
<evidence type="ECO:0000256" key="7">
    <source>
        <dbReference type="ARBA" id="ARBA00023136"/>
    </source>
</evidence>
<keyword evidence="9 10" id="KW-0998">Cell outer membrane</keyword>
<evidence type="ECO:0000256" key="2">
    <source>
        <dbReference type="ARBA" id="ARBA00022448"/>
    </source>
</evidence>
<dbReference type="Pfam" id="PF00593">
    <property type="entry name" value="TonB_dep_Rec_b-barrel"/>
    <property type="match status" value="1"/>
</dbReference>
<evidence type="ECO:0000256" key="1">
    <source>
        <dbReference type="ARBA" id="ARBA00004571"/>
    </source>
</evidence>
<dbReference type="PROSITE" id="PS52016">
    <property type="entry name" value="TONB_DEPENDENT_REC_3"/>
    <property type="match status" value="1"/>
</dbReference>
<name>A0A7G5GWK1_9BACT</name>
<evidence type="ECO:0000256" key="4">
    <source>
        <dbReference type="ARBA" id="ARBA00022692"/>
    </source>
</evidence>
<dbReference type="EMBL" id="CP059732">
    <property type="protein sequence ID" value="QMW03243.1"/>
    <property type="molecule type" value="Genomic_DNA"/>
</dbReference>
<dbReference type="Pfam" id="PF13715">
    <property type="entry name" value="CarbopepD_reg_2"/>
    <property type="match status" value="1"/>
</dbReference>
<evidence type="ECO:0000256" key="8">
    <source>
        <dbReference type="ARBA" id="ARBA00023170"/>
    </source>
</evidence>
<evidence type="ECO:0000259" key="13">
    <source>
        <dbReference type="Pfam" id="PF07715"/>
    </source>
</evidence>
<keyword evidence="2 10" id="KW-0813">Transport</keyword>
<keyword evidence="4 10" id="KW-0812">Transmembrane</keyword>
<evidence type="ECO:0000313" key="14">
    <source>
        <dbReference type="EMBL" id="QMW03243.1"/>
    </source>
</evidence>
<keyword evidence="7 10" id="KW-0472">Membrane</keyword>
<keyword evidence="8 14" id="KW-0675">Receptor</keyword>
<feature type="domain" description="TonB-dependent receptor-like beta-barrel" evidence="12">
    <location>
        <begin position="318"/>
        <end position="703"/>
    </location>
</feature>
<dbReference type="Gene3D" id="2.40.170.20">
    <property type="entry name" value="TonB-dependent receptor, beta-barrel domain"/>
    <property type="match status" value="1"/>
</dbReference>
<dbReference type="PANTHER" id="PTHR30069:SF29">
    <property type="entry name" value="HEMOGLOBIN AND HEMOGLOBIN-HAPTOGLOBIN-BINDING PROTEIN 1-RELATED"/>
    <property type="match status" value="1"/>
</dbReference>
<dbReference type="SUPFAM" id="SSF49464">
    <property type="entry name" value="Carboxypeptidase regulatory domain-like"/>
    <property type="match status" value="1"/>
</dbReference>
<feature type="domain" description="TonB-dependent receptor plug" evidence="13">
    <location>
        <begin position="130"/>
        <end position="237"/>
    </location>
</feature>
<evidence type="ECO:0000256" key="3">
    <source>
        <dbReference type="ARBA" id="ARBA00022452"/>
    </source>
</evidence>
<keyword evidence="6 11" id="KW-0798">TonB box</keyword>
<sequence length="746" mass="83025">MKNLILFLLFSQTVWGNTVFPSSVSSNKPLLQDTLRVSVRHALTKQSIPGATILVVGTTTGAATDTAGFTRMILPPTGPYRLRISAVGFESVLHTLIAPSSDTLQISLKPSEESLDEITVSSTRSGRSVADEPTRVEVIDAEELDEKANMQPANIAVILRESPGIQVQQTSVMSANATFRIQGLDGRYTQLLQDGLPLYSGFSSGLSLMQVPPLNLKQVEVVKGCQSTLYGSGAIAGLVNLVTKEPTRERELSFLLNGTSALGLDLNAYYAQRNEKVGMTFYATRNLQRAYDANNDQFSDLPQTARTTIQPKFFWYPNPTTTVSAGVIWVNEHRTGGYIPTIRSETSTGYTEANDSRRLATQFRLEKRFTNDAVLTVKNSYSRFQRSIALPNYSFDGLQQSSFSEVSYFKHQAKADWIAGVNLWTDAFRLENSLNTVSTGDIYHQSIVGAFVQNTLTLSERFSLETGLRADAVTTTVNTPSNSSSPKLFLLPRFSLLYRAADHWTSRLGGGLGYKAPTIFTEDAERMSFQNVNLLSMNGNQTESSMGLNWDINYRTELGDQTTLTINQLFFYTQLNRLTVLSTSGLAAFRTANGNLSTRGFETNVRLAYHDLHSFLGYSFIDTKRNYDNLTGMIPLTAKHRLYFTTLYETDRLKTGFEAFYSGTQQRMNGTNTPAYWTLGYMIERKWSFGKTIKGSIFINFENFLDVRQSRFESLVSGTTTQPVFVTDIYAPTDGRIINGGIKLKL</sequence>
<reference evidence="14 15" key="1">
    <citation type="submission" date="2020-07" db="EMBL/GenBank/DDBJ databases">
        <title>Spirosoma foliorum sp. nov., isolated from the leaves on the Nejang mountain Korea, Republic of.</title>
        <authorList>
            <person name="Ho H."/>
            <person name="Lee Y.-J."/>
            <person name="Nurcahyanto D.-A."/>
            <person name="Kim S.-G."/>
        </authorList>
    </citation>
    <scope>NUCLEOTIDE SEQUENCE [LARGE SCALE GENOMIC DNA]</scope>
    <source>
        <strain evidence="14 15">PL0136</strain>
    </source>
</reference>
<dbReference type="PANTHER" id="PTHR30069">
    <property type="entry name" value="TONB-DEPENDENT OUTER MEMBRANE RECEPTOR"/>
    <property type="match status" value="1"/>
</dbReference>
<dbReference type="AlphaFoldDB" id="A0A7G5GWK1"/>
<evidence type="ECO:0000313" key="15">
    <source>
        <dbReference type="Proteomes" id="UP000515369"/>
    </source>
</evidence>
<protein>
    <submittedName>
        <fullName evidence="14">TonB-dependent receptor</fullName>
    </submittedName>
</protein>
<accession>A0A7G5GWK1</accession>
<dbReference type="Gene3D" id="2.60.40.1120">
    <property type="entry name" value="Carboxypeptidase-like, regulatory domain"/>
    <property type="match status" value="1"/>
</dbReference>
<dbReference type="GO" id="GO:0044718">
    <property type="term" value="P:siderophore transmembrane transport"/>
    <property type="evidence" value="ECO:0007669"/>
    <property type="project" value="TreeGrafter"/>
</dbReference>
<dbReference type="SUPFAM" id="SSF56935">
    <property type="entry name" value="Porins"/>
    <property type="match status" value="1"/>
</dbReference>
<keyword evidence="15" id="KW-1185">Reference proteome</keyword>
<proteinExistence type="inferred from homology"/>
<dbReference type="InterPro" id="IPR039426">
    <property type="entry name" value="TonB-dep_rcpt-like"/>
</dbReference>
<dbReference type="RefSeq" id="WP_182460529.1">
    <property type="nucleotide sequence ID" value="NZ_CP059732.1"/>
</dbReference>
<gene>
    <name evidence="14" type="ORF">H3H32_36155</name>
</gene>
<organism evidence="14 15">
    <name type="scientific">Spirosoma foliorum</name>
    <dbReference type="NCBI Taxonomy" id="2710596"/>
    <lineage>
        <taxon>Bacteria</taxon>
        <taxon>Pseudomonadati</taxon>
        <taxon>Bacteroidota</taxon>
        <taxon>Cytophagia</taxon>
        <taxon>Cytophagales</taxon>
        <taxon>Cytophagaceae</taxon>
        <taxon>Spirosoma</taxon>
    </lineage>
</organism>
<evidence type="ECO:0000256" key="6">
    <source>
        <dbReference type="ARBA" id="ARBA00023077"/>
    </source>
</evidence>
<evidence type="ECO:0000256" key="5">
    <source>
        <dbReference type="ARBA" id="ARBA00022729"/>
    </source>
</evidence>
<dbReference type="Pfam" id="PF07715">
    <property type="entry name" value="Plug"/>
    <property type="match status" value="1"/>
</dbReference>
<dbReference type="InterPro" id="IPR000531">
    <property type="entry name" value="Beta-barrel_TonB"/>
</dbReference>
<dbReference type="InterPro" id="IPR036942">
    <property type="entry name" value="Beta-barrel_TonB_sf"/>
</dbReference>
<dbReference type="KEGG" id="sfol:H3H32_36155"/>
<keyword evidence="5" id="KW-0732">Signal</keyword>
<dbReference type="GO" id="GO:0015344">
    <property type="term" value="F:siderophore uptake transmembrane transporter activity"/>
    <property type="evidence" value="ECO:0007669"/>
    <property type="project" value="TreeGrafter"/>
</dbReference>
<dbReference type="Gene3D" id="2.170.130.10">
    <property type="entry name" value="TonB-dependent receptor, plug domain"/>
    <property type="match status" value="1"/>
</dbReference>
<comment type="subcellular location">
    <subcellularLocation>
        <location evidence="1 10">Cell outer membrane</location>
        <topology evidence="1 10">Multi-pass membrane protein</topology>
    </subcellularLocation>
</comment>
<comment type="similarity">
    <text evidence="10 11">Belongs to the TonB-dependent receptor family.</text>
</comment>
<evidence type="ECO:0000256" key="11">
    <source>
        <dbReference type="RuleBase" id="RU003357"/>
    </source>
</evidence>
<dbReference type="InterPro" id="IPR012910">
    <property type="entry name" value="Plug_dom"/>
</dbReference>
<keyword evidence="3 10" id="KW-1134">Transmembrane beta strand</keyword>
<evidence type="ECO:0000256" key="10">
    <source>
        <dbReference type="PROSITE-ProRule" id="PRU01360"/>
    </source>
</evidence>
<dbReference type="InterPro" id="IPR037066">
    <property type="entry name" value="Plug_dom_sf"/>
</dbReference>
<dbReference type="InterPro" id="IPR008969">
    <property type="entry name" value="CarboxyPept-like_regulatory"/>
</dbReference>
<evidence type="ECO:0000256" key="9">
    <source>
        <dbReference type="ARBA" id="ARBA00023237"/>
    </source>
</evidence>